<keyword evidence="1" id="KW-0812">Transmembrane</keyword>
<evidence type="ECO:0000313" key="3">
    <source>
        <dbReference type="EMBL" id="QQR29696.1"/>
    </source>
</evidence>
<evidence type="ECO:0000313" key="2">
    <source>
        <dbReference type="EMBL" id="ASB40404.1"/>
    </source>
</evidence>
<dbReference type="KEGG" id="amur:ADH66_06840"/>
<evidence type="ECO:0000313" key="4">
    <source>
        <dbReference type="Proteomes" id="UP000196710"/>
    </source>
</evidence>
<keyword evidence="1" id="KW-0472">Membrane</keyword>
<evidence type="ECO:0000256" key="1">
    <source>
        <dbReference type="SAM" id="Phobius"/>
    </source>
</evidence>
<sequence length="231" mass="25042">MWNLIRMEIKKVPLKPHIAGLLIANFIIFLLSVFTSSLLTASGNISTLPGFAPVQLDTVTLAAMLVRATLIVWEAVLISVFVIEEYRNKTICLLFTYPISRTKLITAKLILICGIMFLFHVLSNIFQYATIFLAAKCFDFVTFSFGNIMTQAVTTISAILLGLLPLYVGMIKKSAIATVVSSIIIVAIASNSQGSSAGLMSIPVAAIIFGTIGIIFSAIAMRKMILSDLSN</sequence>
<reference evidence="3 5" key="3">
    <citation type="submission" date="2020-11" db="EMBL/GenBank/DDBJ databases">
        <title>Closed and high quality bacterial genomes of the OMM12 community.</title>
        <authorList>
            <person name="Marbouty M."/>
            <person name="Lamy-Besnier Q."/>
            <person name="Debarbieux L."/>
            <person name="Koszul R."/>
        </authorList>
    </citation>
    <scope>NUCLEOTIDE SEQUENCE [LARGE SCALE GENOMIC DNA]</scope>
    <source>
        <strain evidence="3 5">KB18</strain>
    </source>
</reference>
<keyword evidence="1" id="KW-1133">Transmembrane helix</keyword>
<feature type="transmembrane region" description="Helical" evidence="1">
    <location>
        <begin position="104"/>
        <end position="128"/>
    </location>
</feature>
<feature type="transmembrane region" description="Helical" evidence="1">
    <location>
        <begin position="61"/>
        <end position="83"/>
    </location>
</feature>
<accession>A0A1Z2XPS7</accession>
<dbReference type="Pfam" id="PF12730">
    <property type="entry name" value="ABC2_membrane_4"/>
    <property type="match status" value="1"/>
</dbReference>
<name>A0A1Z2XPS7_9FIRM</name>
<reference evidence="2" key="1">
    <citation type="journal article" date="2017" name="Genome Announc.">
        <title>High-Quality Whole-Genome Sequences of the Oligo-Mouse-Microbiota Bacterial Community.</title>
        <authorList>
            <person name="Garzetti D."/>
            <person name="Brugiroux S."/>
            <person name="Bunk B."/>
            <person name="Pukall R."/>
            <person name="McCoy K.D."/>
            <person name="Macpherson A.J."/>
            <person name="Stecher B."/>
        </authorList>
    </citation>
    <scope>NUCLEOTIDE SEQUENCE</scope>
    <source>
        <strain evidence="2">KB18</strain>
    </source>
</reference>
<proteinExistence type="predicted"/>
<dbReference type="EMBL" id="CP021422">
    <property type="protein sequence ID" value="ASB40404.1"/>
    <property type="molecule type" value="Genomic_DNA"/>
</dbReference>
<organism evidence="3 5">
    <name type="scientific">Acutalibacter muris</name>
    <dbReference type="NCBI Taxonomy" id="1796620"/>
    <lineage>
        <taxon>Bacteria</taxon>
        <taxon>Bacillati</taxon>
        <taxon>Bacillota</taxon>
        <taxon>Clostridia</taxon>
        <taxon>Eubacteriales</taxon>
        <taxon>Acutalibacteraceae</taxon>
        <taxon>Acutalibacter</taxon>
    </lineage>
</organism>
<protein>
    <submittedName>
        <fullName evidence="2 3">ABC transporter permease</fullName>
    </submittedName>
</protein>
<gene>
    <name evidence="2" type="ORF">ADH66_06840</name>
    <name evidence="3" type="ORF">I5Q82_16940</name>
</gene>
<feature type="transmembrane region" description="Helical" evidence="1">
    <location>
        <begin position="200"/>
        <end position="221"/>
    </location>
</feature>
<dbReference type="Proteomes" id="UP000196710">
    <property type="component" value="Chromosome"/>
</dbReference>
<feature type="transmembrane region" description="Helical" evidence="1">
    <location>
        <begin position="175"/>
        <end position="194"/>
    </location>
</feature>
<dbReference type="Proteomes" id="UP000596035">
    <property type="component" value="Chromosome"/>
</dbReference>
<dbReference type="RefSeq" id="WP_066534070.1">
    <property type="nucleotide sequence ID" value="NZ_CP021422.1"/>
</dbReference>
<feature type="transmembrane region" description="Helical" evidence="1">
    <location>
        <begin position="21"/>
        <end position="41"/>
    </location>
</feature>
<dbReference type="AlphaFoldDB" id="A0A1Z2XPS7"/>
<keyword evidence="4" id="KW-1185">Reference proteome</keyword>
<reference evidence="4" key="2">
    <citation type="submission" date="2017-05" db="EMBL/GenBank/DDBJ databases">
        <title>Improved OligoMM genomes.</title>
        <authorList>
            <person name="Garzetti D."/>
        </authorList>
    </citation>
    <scope>NUCLEOTIDE SEQUENCE [LARGE SCALE GENOMIC DNA]</scope>
    <source>
        <strain evidence="4">KB18</strain>
    </source>
</reference>
<feature type="transmembrane region" description="Helical" evidence="1">
    <location>
        <begin position="148"/>
        <end position="168"/>
    </location>
</feature>
<dbReference type="EMBL" id="CP065321">
    <property type="protein sequence ID" value="QQR29696.1"/>
    <property type="molecule type" value="Genomic_DNA"/>
</dbReference>
<evidence type="ECO:0000313" key="5">
    <source>
        <dbReference type="Proteomes" id="UP000596035"/>
    </source>
</evidence>